<feature type="region of interest" description="Disordered" evidence="6">
    <location>
        <begin position="217"/>
        <end position="250"/>
    </location>
</feature>
<protein>
    <submittedName>
        <fullName evidence="9">MYO7A protein</fullName>
    </submittedName>
</protein>
<dbReference type="SUPFAM" id="SSF54236">
    <property type="entry name" value="Ubiquitin-like"/>
    <property type="match status" value="1"/>
</dbReference>
<dbReference type="Gene3D" id="1.20.80.10">
    <property type="match status" value="1"/>
</dbReference>
<dbReference type="InterPro" id="IPR041793">
    <property type="entry name" value="MyoVII_FERM_C1"/>
</dbReference>
<dbReference type="GO" id="GO:0005737">
    <property type="term" value="C:cytoplasm"/>
    <property type="evidence" value="ECO:0007669"/>
    <property type="project" value="UniProtKB-SubCell"/>
</dbReference>
<feature type="domain" description="MyTH4" evidence="8">
    <location>
        <begin position="178"/>
        <end position="374"/>
    </location>
</feature>
<proteinExistence type="inferred from homology"/>
<dbReference type="Proteomes" id="UP000838412">
    <property type="component" value="Chromosome 13"/>
</dbReference>
<evidence type="ECO:0000256" key="2">
    <source>
        <dbReference type="ARBA" id="ARBA00008314"/>
    </source>
</evidence>
<evidence type="ECO:0000259" key="7">
    <source>
        <dbReference type="PROSITE" id="PS50057"/>
    </source>
</evidence>
<dbReference type="InterPro" id="IPR019749">
    <property type="entry name" value="Band_41_domain"/>
</dbReference>
<dbReference type="PROSITE" id="PS51016">
    <property type="entry name" value="MYTH4"/>
    <property type="match status" value="1"/>
</dbReference>
<keyword evidence="4" id="KW-0677">Repeat</keyword>
<sequence length="810" mass="91262">MADDAERKISLGDLEKKTSIDHGDRPVTTDDDTDTDDKEIERHLGKTSAPSRGQRDRKGLNLEGLTQGLSTVQYDVEMVDSRSVSPCSTNNSSFRSAQDVQGDRLLVPDSRSYNGSRSSQSGSHSPSERSASPHISFVRDIGPLAAADREEAGEDVTQEFTYEKFAKANYREGTRVHRQVEPLHEPLLPYKTREDKQAALENFMTILRFMGEIQEETDDISREDVSPGDSVSRQSSPGPSSPTVESPVNSALRRAPQIDLGLLGLTPAEINQICIIVGNGIISSNLRTEIYCQLCKQLSKNPSSRSQERGWLLMSACVSCFLPSHQPYFLKCLVNYILTAGGNRASFCERRLRRTLENGTRSLPPSWFELQVRSSFFVLPSGTCTYGSKFPCCFSSRAHVTMYIFTGYHAKSLPPSWFELQAICTMKPLQVPVTLMDGNTVRVLMDSASTIQEITHQVAKKVGIRDKFGFCLYMTVSHQVYSLGDGHELIMDDIAEIELGLKNVNKREVSWELYLRKELFAPWQDPSDDKFAADLVFQQVVGGIRFEEYKCETDEDYADFVSKSYYIDRGKPASMESIKNTLHFYLPEDKFKSSKEDYWAQLIFDTFQKFLGEDPEMTVDKAKAEVVRQAMVEWPFLFSRFFVAEKFCGPGPDGEDVKLHNLIVAVNWRGLFLLKEARAENGKQQLLLELEFRHINKAVCERGGVYVMVQTEDGGEFVFEMPDAEKLRELVSLFLGKNEYSKELDALMEAKKAKRPRPPPDQNNAGGLTWLLQLPLTALWGIASGVREVVKLPTRLFDKDEPQPTESLGT</sequence>
<dbReference type="Pfam" id="PF21998">
    <property type="entry name" value="FERM_C1_MyoVII"/>
    <property type="match status" value="1"/>
</dbReference>
<dbReference type="InterPro" id="IPR019748">
    <property type="entry name" value="FERM_central"/>
</dbReference>
<dbReference type="PROSITE" id="PS50057">
    <property type="entry name" value="FERM_3"/>
    <property type="match status" value="1"/>
</dbReference>
<feature type="domain" description="FERM" evidence="7">
    <location>
        <begin position="429"/>
        <end position="745"/>
    </location>
</feature>
<dbReference type="InterPro" id="IPR011993">
    <property type="entry name" value="PH-like_dom_sf"/>
</dbReference>
<dbReference type="OrthoDB" id="6108017at2759"/>
<dbReference type="PANTHER" id="PTHR22692">
    <property type="entry name" value="MYOSIN VII, XV"/>
    <property type="match status" value="1"/>
</dbReference>
<dbReference type="SUPFAM" id="SSF47031">
    <property type="entry name" value="Second domain of FERM"/>
    <property type="match status" value="1"/>
</dbReference>
<dbReference type="Gene3D" id="2.30.29.30">
    <property type="entry name" value="Pleckstrin-homology domain (PH domain)/Phosphotyrosine-binding domain (PTB)"/>
    <property type="match status" value="1"/>
</dbReference>
<feature type="compositionally biased region" description="Basic and acidic residues" evidence="6">
    <location>
        <begin position="1"/>
        <end position="28"/>
    </location>
</feature>
<evidence type="ECO:0000256" key="5">
    <source>
        <dbReference type="ARBA" id="ARBA00023203"/>
    </source>
</evidence>
<keyword evidence="10" id="KW-1185">Reference proteome</keyword>
<feature type="compositionally biased region" description="Acidic residues" evidence="6">
    <location>
        <begin position="29"/>
        <end position="38"/>
    </location>
</feature>
<comment type="subcellular location">
    <subcellularLocation>
        <location evidence="1">Cytoplasm</location>
    </subcellularLocation>
</comment>
<comment type="similarity">
    <text evidence="2">Belongs to the TRAFAC class myosin-kinesin ATPase superfamily. Myosin family.</text>
</comment>
<feature type="compositionally biased region" description="Polar residues" evidence="6">
    <location>
        <begin position="82"/>
        <end position="99"/>
    </location>
</feature>
<feature type="compositionally biased region" description="Low complexity" evidence="6">
    <location>
        <begin position="230"/>
        <end position="242"/>
    </location>
</feature>
<feature type="compositionally biased region" description="Low complexity" evidence="6">
    <location>
        <begin position="110"/>
        <end position="130"/>
    </location>
</feature>
<dbReference type="AlphaFoldDB" id="A0A8J9YYR2"/>
<reference evidence="9" key="1">
    <citation type="submission" date="2022-01" db="EMBL/GenBank/DDBJ databases">
        <authorList>
            <person name="Braso-Vives M."/>
        </authorList>
    </citation>
    <scope>NUCLEOTIDE SEQUENCE</scope>
</reference>
<dbReference type="EMBL" id="OV696698">
    <property type="protein sequence ID" value="CAH1244063.1"/>
    <property type="molecule type" value="Genomic_DNA"/>
</dbReference>
<dbReference type="InterPro" id="IPR035963">
    <property type="entry name" value="FERM_2"/>
</dbReference>
<keyword evidence="5" id="KW-0009">Actin-binding</keyword>
<evidence type="ECO:0000259" key="8">
    <source>
        <dbReference type="PROSITE" id="PS51016"/>
    </source>
</evidence>
<dbReference type="PANTHER" id="PTHR22692:SF33">
    <property type="entry name" value="MYOSIN"/>
    <property type="match status" value="1"/>
</dbReference>
<dbReference type="Gene3D" id="3.10.20.90">
    <property type="entry name" value="Phosphatidylinositol 3-kinase Catalytic Subunit, Chain A, domain 1"/>
    <property type="match status" value="1"/>
</dbReference>
<dbReference type="InterPro" id="IPR051567">
    <property type="entry name" value="Unconventional_Myosin_ATPase"/>
</dbReference>
<organism evidence="9 10">
    <name type="scientific">Branchiostoma lanceolatum</name>
    <name type="common">Common lancelet</name>
    <name type="synonym">Amphioxus lanceolatum</name>
    <dbReference type="NCBI Taxonomy" id="7740"/>
    <lineage>
        <taxon>Eukaryota</taxon>
        <taxon>Metazoa</taxon>
        <taxon>Chordata</taxon>
        <taxon>Cephalochordata</taxon>
        <taxon>Leptocardii</taxon>
        <taxon>Amphioxiformes</taxon>
        <taxon>Branchiostomatidae</taxon>
        <taxon>Branchiostoma</taxon>
    </lineage>
</organism>
<feature type="region of interest" description="Disordered" evidence="6">
    <location>
        <begin position="81"/>
        <end position="135"/>
    </location>
</feature>
<evidence type="ECO:0000313" key="9">
    <source>
        <dbReference type="EMBL" id="CAH1244063.1"/>
    </source>
</evidence>
<name>A0A8J9YYR2_BRALA</name>
<gene>
    <name evidence="9" type="primary">MYO7A</name>
    <name evidence="9" type="ORF">BLAG_LOCUS6805</name>
</gene>
<dbReference type="GO" id="GO:0005856">
    <property type="term" value="C:cytoskeleton"/>
    <property type="evidence" value="ECO:0007669"/>
    <property type="project" value="InterPro"/>
</dbReference>
<dbReference type="InterPro" id="IPR038185">
    <property type="entry name" value="MyTH4_dom_sf"/>
</dbReference>
<dbReference type="InterPro" id="IPR014352">
    <property type="entry name" value="FERM/acyl-CoA-bd_prot_sf"/>
</dbReference>
<dbReference type="InterPro" id="IPR029071">
    <property type="entry name" value="Ubiquitin-like_domsf"/>
</dbReference>
<dbReference type="Pfam" id="PF00784">
    <property type="entry name" value="MyTH4"/>
    <property type="match status" value="1"/>
</dbReference>
<evidence type="ECO:0000313" key="10">
    <source>
        <dbReference type="Proteomes" id="UP000838412"/>
    </source>
</evidence>
<keyword evidence="3" id="KW-0963">Cytoplasm</keyword>
<evidence type="ECO:0000256" key="4">
    <source>
        <dbReference type="ARBA" id="ARBA00022737"/>
    </source>
</evidence>
<evidence type="ECO:0000256" key="6">
    <source>
        <dbReference type="SAM" id="MobiDB-lite"/>
    </source>
</evidence>
<dbReference type="SMART" id="SM00139">
    <property type="entry name" value="MyTH4"/>
    <property type="match status" value="1"/>
</dbReference>
<dbReference type="InterPro" id="IPR000857">
    <property type="entry name" value="MyTH4_dom"/>
</dbReference>
<dbReference type="GO" id="GO:0003779">
    <property type="term" value="F:actin binding"/>
    <property type="evidence" value="ECO:0007669"/>
    <property type="project" value="UniProtKB-KW"/>
</dbReference>
<accession>A0A8J9YYR2</accession>
<dbReference type="Pfam" id="PF21989">
    <property type="entry name" value="RA_2"/>
    <property type="match status" value="1"/>
</dbReference>
<dbReference type="CDD" id="cd14473">
    <property type="entry name" value="FERM_B-lobe"/>
    <property type="match status" value="1"/>
</dbReference>
<feature type="region of interest" description="Disordered" evidence="6">
    <location>
        <begin position="1"/>
        <end position="68"/>
    </location>
</feature>
<evidence type="ECO:0000256" key="1">
    <source>
        <dbReference type="ARBA" id="ARBA00004496"/>
    </source>
</evidence>
<evidence type="ECO:0000256" key="3">
    <source>
        <dbReference type="ARBA" id="ARBA00022490"/>
    </source>
</evidence>
<dbReference type="InterPro" id="IPR000299">
    <property type="entry name" value="FERM_domain"/>
</dbReference>
<dbReference type="Gene3D" id="1.25.40.530">
    <property type="entry name" value="MyTH4 domain"/>
    <property type="match status" value="1"/>
</dbReference>
<dbReference type="SMART" id="SM00295">
    <property type="entry name" value="B41"/>
    <property type="match status" value="1"/>
</dbReference>